<feature type="compositionally biased region" description="Acidic residues" evidence="1">
    <location>
        <begin position="208"/>
        <end position="220"/>
    </location>
</feature>
<accession>A0ABN9PAH4</accession>
<evidence type="ECO:0000256" key="1">
    <source>
        <dbReference type="SAM" id="MobiDB-lite"/>
    </source>
</evidence>
<gene>
    <name evidence="3" type="ORF">PCOR1329_LOCUS1265</name>
</gene>
<evidence type="ECO:0000313" key="4">
    <source>
        <dbReference type="Proteomes" id="UP001189429"/>
    </source>
</evidence>
<evidence type="ECO:0000313" key="3">
    <source>
        <dbReference type="EMBL" id="CAK0789798.1"/>
    </source>
</evidence>
<proteinExistence type="predicted"/>
<feature type="compositionally biased region" description="Basic and acidic residues" evidence="1">
    <location>
        <begin position="236"/>
        <end position="245"/>
    </location>
</feature>
<dbReference type="PANTHER" id="PTHR12482">
    <property type="entry name" value="LIPASE ROG1-RELATED-RELATED"/>
    <property type="match status" value="1"/>
</dbReference>
<dbReference type="InterPro" id="IPR007751">
    <property type="entry name" value="DUF676_lipase-like"/>
</dbReference>
<evidence type="ECO:0000259" key="2">
    <source>
        <dbReference type="Pfam" id="PF05057"/>
    </source>
</evidence>
<sequence length="265" mass="27704">AGASSASSSTTTGRRASPLQLFVLVHGIAGCEGDWKIWRERLELRGRQDWDVRASTSITAGARFSGDEVWKLGDVLVDEVLGWVGEIFSPCQDAPGAHPQPGGGAPDDGHLETSTSSSSLGEASAVPSLVLHFVCHSLGGVVLRAALPGIVGGLDGDPRVSYGQILTLNTPHLGVHTASWLMFWKNLSLLVPPALFRQVHQLTLQDGSDSEDDEGEDAAEGLEAAAGEQNGAAAELSRRPVDAGRPRAGSRCLSRLASPGSVACR</sequence>
<feature type="domain" description="DUF676" evidence="2">
    <location>
        <begin position="132"/>
        <end position="209"/>
    </location>
</feature>
<dbReference type="Proteomes" id="UP001189429">
    <property type="component" value="Unassembled WGS sequence"/>
</dbReference>
<protein>
    <recommendedName>
        <fullName evidence="2">DUF676 domain-containing protein</fullName>
    </recommendedName>
</protein>
<feature type="region of interest" description="Disordered" evidence="1">
    <location>
        <begin position="206"/>
        <end position="265"/>
    </location>
</feature>
<dbReference type="InterPro" id="IPR044294">
    <property type="entry name" value="Lipase-like"/>
</dbReference>
<feature type="non-terminal residue" evidence="3">
    <location>
        <position position="1"/>
    </location>
</feature>
<name>A0ABN9PAH4_9DINO</name>
<feature type="compositionally biased region" description="Low complexity" evidence="1">
    <location>
        <begin position="221"/>
        <end position="235"/>
    </location>
</feature>
<comment type="caution">
    <text evidence="3">The sequence shown here is derived from an EMBL/GenBank/DDBJ whole genome shotgun (WGS) entry which is preliminary data.</text>
</comment>
<dbReference type="Gene3D" id="3.40.50.1820">
    <property type="entry name" value="alpha/beta hydrolase"/>
    <property type="match status" value="1"/>
</dbReference>
<keyword evidence="4" id="KW-1185">Reference proteome</keyword>
<organism evidence="3 4">
    <name type="scientific">Prorocentrum cordatum</name>
    <dbReference type="NCBI Taxonomy" id="2364126"/>
    <lineage>
        <taxon>Eukaryota</taxon>
        <taxon>Sar</taxon>
        <taxon>Alveolata</taxon>
        <taxon>Dinophyceae</taxon>
        <taxon>Prorocentrales</taxon>
        <taxon>Prorocentraceae</taxon>
        <taxon>Prorocentrum</taxon>
    </lineage>
</organism>
<feature type="region of interest" description="Disordered" evidence="1">
    <location>
        <begin position="92"/>
        <end position="119"/>
    </location>
</feature>
<dbReference type="PANTHER" id="PTHR12482:SF5">
    <property type="entry name" value="DUF676 DOMAIN-CONTAINING PROTEIN"/>
    <property type="match status" value="1"/>
</dbReference>
<dbReference type="SUPFAM" id="SSF53474">
    <property type="entry name" value="alpha/beta-Hydrolases"/>
    <property type="match status" value="1"/>
</dbReference>
<dbReference type="EMBL" id="CAUYUJ010000306">
    <property type="protein sequence ID" value="CAK0789798.1"/>
    <property type="molecule type" value="Genomic_DNA"/>
</dbReference>
<feature type="non-terminal residue" evidence="3">
    <location>
        <position position="265"/>
    </location>
</feature>
<dbReference type="Pfam" id="PF05057">
    <property type="entry name" value="DUF676"/>
    <property type="match status" value="1"/>
</dbReference>
<reference evidence="3" key="1">
    <citation type="submission" date="2023-10" db="EMBL/GenBank/DDBJ databases">
        <authorList>
            <person name="Chen Y."/>
            <person name="Shah S."/>
            <person name="Dougan E. K."/>
            <person name="Thang M."/>
            <person name="Chan C."/>
        </authorList>
    </citation>
    <scope>NUCLEOTIDE SEQUENCE [LARGE SCALE GENOMIC DNA]</scope>
</reference>
<dbReference type="InterPro" id="IPR029058">
    <property type="entry name" value="AB_hydrolase_fold"/>
</dbReference>